<dbReference type="InterPro" id="IPR048528">
    <property type="entry name" value="Lamp2-like_luminal"/>
</dbReference>
<evidence type="ECO:0000313" key="12">
    <source>
        <dbReference type="Proteomes" id="UP000579558"/>
    </source>
</evidence>
<protein>
    <submittedName>
        <fullName evidence="11">LAMP3 protein</fullName>
    </submittedName>
</protein>
<dbReference type="AlphaFoldDB" id="A0A7K6V8E5"/>
<dbReference type="Pfam" id="PF01299">
    <property type="entry name" value="Lamp2-like_luminal"/>
    <property type="match status" value="1"/>
</dbReference>
<dbReference type="GO" id="GO:0005886">
    <property type="term" value="C:plasma membrane"/>
    <property type="evidence" value="ECO:0007669"/>
    <property type="project" value="TreeGrafter"/>
</dbReference>
<comment type="similarity">
    <text evidence="8">Belongs to the LAMP family.</text>
</comment>
<dbReference type="GO" id="GO:0072594">
    <property type="term" value="P:establishment of protein localization to organelle"/>
    <property type="evidence" value="ECO:0007669"/>
    <property type="project" value="TreeGrafter"/>
</dbReference>
<dbReference type="OrthoDB" id="9428839at2759"/>
<sequence>AGQATAPAPLSGTAAVESTASPSVSPTRHGRRPCVTTGTAAAATNTSLQQETASSQGPAASTASAATTRHRAGASTRARRQTAATAGPTATAAPSTPAHAGTHTAPTAPARTARPPPAPEPSAIPTGTYTVSDGNRTCVKAVMGLQLMAWNIQQEQMEYVTVNPNTTQISGSCGMVQSELNLTFNAGFVNFAFVK</sequence>
<evidence type="ECO:0000256" key="8">
    <source>
        <dbReference type="PROSITE-ProRule" id="PRU00740"/>
    </source>
</evidence>
<organism evidence="11 12">
    <name type="scientific">Notiomystis cincta</name>
    <dbReference type="NCBI Taxonomy" id="366454"/>
    <lineage>
        <taxon>Eukaryota</taxon>
        <taxon>Metazoa</taxon>
        <taxon>Chordata</taxon>
        <taxon>Craniata</taxon>
        <taxon>Vertebrata</taxon>
        <taxon>Euteleostomi</taxon>
        <taxon>Archelosauria</taxon>
        <taxon>Archosauria</taxon>
        <taxon>Dinosauria</taxon>
        <taxon>Saurischia</taxon>
        <taxon>Theropoda</taxon>
        <taxon>Coelurosauria</taxon>
        <taxon>Aves</taxon>
        <taxon>Neognathae</taxon>
        <taxon>Neoaves</taxon>
        <taxon>Telluraves</taxon>
        <taxon>Australaves</taxon>
        <taxon>Passeriformes</taxon>
        <taxon>Notiomystidae</taxon>
        <taxon>Notiomystis</taxon>
    </lineage>
</organism>
<proteinExistence type="inferred from homology"/>
<evidence type="ECO:0000256" key="6">
    <source>
        <dbReference type="ARBA" id="ARBA00023136"/>
    </source>
</evidence>
<feature type="compositionally biased region" description="Low complexity" evidence="9">
    <location>
        <begin position="36"/>
        <end position="67"/>
    </location>
</feature>
<keyword evidence="4" id="KW-0967">Endosome</keyword>
<keyword evidence="2 8" id="KW-0812">Transmembrane</keyword>
<keyword evidence="8" id="KW-0458">Lysosome</keyword>
<dbReference type="PANTHER" id="PTHR11506:SF30">
    <property type="entry name" value="LYSOSOME-ASSOCIATED MEMBRANE GLYCOPROTEIN 3"/>
    <property type="match status" value="1"/>
</dbReference>
<dbReference type="PROSITE" id="PS51407">
    <property type="entry name" value="LAMP_3"/>
    <property type="match status" value="1"/>
</dbReference>
<feature type="region of interest" description="Disordered" evidence="9">
    <location>
        <begin position="1"/>
        <end position="131"/>
    </location>
</feature>
<evidence type="ECO:0000256" key="7">
    <source>
        <dbReference type="ARBA" id="ARBA00023180"/>
    </source>
</evidence>
<keyword evidence="7" id="KW-0325">Glycoprotein</keyword>
<feature type="compositionally biased region" description="Polar residues" evidence="9">
    <location>
        <begin position="16"/>
        <end position="26"/>
    </location>
</feature>
<evidence type="ECO:0000256" key="1">
    <source>
        <dbReference type="ARBA" id="ARBA00004530"/>
    </source>
</evidence>
<feature type="non-terminal residue" evidence="11">
    <location>
        <position position="1"/>
    </location>
</feature>
<gene>
    <name evidence="11" type="primary">Lamp3</name>
    <name evidence="11" type="ORF">NOTCIN_R12075</name>
</gene>
<reference evidence="11 12" key="1">
    <citation type="submission" date="2019-09" db="EMBL/GenBank/DDBJ databases">
        <title>Bird 10,000 Genomes (B10K) Project - Family phase.</title>
        <authorList>
            <person name="Zhang G."/>
        </authorList>
    </citation>
    <scope>NUCLEOTIDE SEQUENCE [LARGE SCALE GENOMIC DNA]</scope>
    <source>
        <strain evidence="11">B10K-DU-029-75</strain>
    </source>
</reference>
<dbReference type="InterPro" id="IPR002000">
    <property type="entry name" value="Lysosome-assoc_membr_glycop"/>
</dbReference>
<evidence type="ECO:0000256" key="5">
    <source>
        <dbReference type="ARBA" id="ARBA00022989"/>
    </source>
</evidence>
<keyword evidence="5" id="KW-1133">Transmembrane helix</keyword>
<dbReference type="Gene3D" id="2.40.160.110">
    <property type="match status" value="1"/>
</dbReference>
<dbReference type="PANTHER" id="PTHR11506">
    <property type="entry name" value="LYSOSOME-ASSOCIATED MEMBRANE GLYCOPROTEIN"/>
    <property type="match status" value="1"/>
</dbReference>
<dbReference type="Proteomes" id="UP000579558">
    <property type="component" value="Unassembled WGS sequence"/>
</dbReference>
<comment type="caution">
    <text evidence="8">Lacks conserved residue(s) required for the propagation of feature annotation.</text>
</comment>
<evidence type="ECO:0000259" key="10">
    <source>
        <dbReference type="Pfam" id="PF01299"/>
    </source>
</evidence>
<keyword evidence="3" id="KW-0732">Signal</keyword>
<evidence type="ECO:0000256" key="3">
    <source>
        <dbReference type="ARBA" id="ARBA00022729"/>
    </source>
</evidence>
<feature type="domain" description="Lysosome-associated membrane glycoprotein 2-like luminal" evidence="10">
    <location>
        <begin position="126"/>
        <end position="194"/>
    </location>
</feature>
<comment type="caution">
    <text evidence="11">The sequence shown here is derived from an EMBL/GenBank/DDBJ whole genome shotgun (WGS) entry which is preliminary data.</text>
</comment>
<comment type="subcellular location">
    <subcellularLocation>
        <location evidence="1">Endosome membrane</location>
        <topology evidence="1">Single-pass type I membrane protein</topology>
    </subcellularLocation>
    <subcellularLocation>
        <location evidence="8">Lysosome membrane</location>
        <topology evidence="8">Single-pass type I membrane protein</topology>
    </subcellularLocation>
</comment>
<name>A0A7K6V8E5_9PASS</name>
<dbReference type="GO" id="GO:0005765">
    <property type="term" value="C:lysosomal membrane"/>
    <property type="evidence" value="ECO:0007669"/>
    <property type="project" value="UniProtKB-SubCell"/>
</dbReference>
<feature type="compositionally biased region" description="Low complexity" evidence="9">
    <location>
        <begin position="81"/>
        <end position="113"/>
    </location>
</feature>
<evidence type="ECO:0000256" key="9">
    <source>
        <dbReference type="SAM" id="MobiDB-lite"/>
    </source>
</evidence>
<dbReference type="GO" id="GO:0031902">
    <property type="term" value="C:late endosome membrane"/>
    <property type="evidence" value="ECO:0007669"/>
    <property type="project" value="TreeGrafter"/>
</dbReference>
<evidence type="ECO:0000256" key="4">
    <source>
        <dbReference type="ARBA" id="ARBA00022753"/>
    </source>
</evidence>
<dbReference type="EMBL" id="VZRX01010377">
    <property type="protein sequence ID" value="NWX30938.1"/>
    <property type="molecule type" value="Genomic_DNA"/>
</dbReference>
<feature type="compositionally biased region" description="Basic residues" evidence="9">
    <location>
        <begin position="68"/>
        <end position="80"/>
    </location>
</feature>
<evidence type="ECO:0000313" key="11">
    <source>
        <dbReference type="EMBL" id="NWX30938.1"/>
    </source>
</evidence>
<feature type="non-terminal residue" evidence="11">
    <location>
        <position position="195"/>
    </location>
</feature>
<evidence type="ECO:0000256" key="2">
    <source>
        <dbReference type="ARBA" id="ARBA00022692"/>
    </source>
</evidence>
<keyword evidence="6 8" id="KW-0472">Membrane</keyword>
<keyword evidence="12" id="KW-1185">Reference proteome</keyword>
<accession>A0A7K6V8E5</accession>